<organism evidence="2 3">
    <name type="scientific">Canibacter oris</name>
    <dbReference type="NCBI Taxonomy" id="1365628"/>
    <lineage>
        <taxon>Bacteria</taxon>
        <taxon>Bacillati</taxon>
        <taxon>Actinomycetota</taxon>
        <taxon>Actinomycetes</taxon>
        <taxon>Micrococcales</taxon>
        <taxon>Microbacteriaceae</taxon>
        <taxon>Canibacter</taxon>
    </lineage>
</organism>
<keyword evidence="3" id="KW-1185">Reference proteome</keyword>
<dbReference type="InterPro" id="IPR010359">
    <property type="entry name" value="IrrE_HExxH"/>
</dbReference>
<dbReference type="Gene3D" id="1.10.10.2910">
    <property type="match status" value="1"/>
</dbReference>
<dbReference type="Proteomes" id="UP000571183">
    <property type="component" value="Unassembled WGS sequence"/>
</dbReference>
<protein>
    <submittedName>
        <fullName evidence="2">Zn-dependent peptidase ImmA (M78 family)</fullName>
    </submittedName>
</protein>
<gene>
    <name evidence="2" type="ORF">F5897_000899</name>
</gene>
<evidence type="ECO:0000313" key="2">
    <source>
        <dbReference type="EMBL" id="MBB4071591.1"/>
    </source>
</evidence>
<name>A0A840DDR6_9MICO</name>
<comment type="caution">
    <text evidence="2">The sequence shown here is derived from an EMBL/GenBank/DDBJ whole genome shotgun (WGS) entry which is preliminary data.</text>
</comment>
<dbReference type="EMBL" id="JACIFD010000007">
    <property type="protein sequence ID" value="MBB4071591.1"/>
    <property type="molecule type" value="Genomic_DNA"/>
</dbReference>
<accession>A0A840DDR6</accession>
<sequence>MQKLLLTARELELRVTFTELGGGLQGCFLPARQQIVIAAGMDLARQRETLAHELGHARYGHGCSNPRNEHRAWQHALSLLFGDGAAYAELEQLGFDKFQIAEELDVTVRCVELWREKLHREGASAYGERRTVFDWGV</sequence>
<evidence type="ECO:0000313" key="3">
    <source>
        <dbReference type="Proteomes" id="UP000571183"/>
    </source>
</evidence>
<proteinExistence type="predicted"/>
<dbReference type="Pfam" id="PF06114">
    <property type="entry name" value="Peptidase_M78"/>
    <property type="match status" value="1"/>
</dbReference>
<feature type="domain" description="IrrE N-terminal-like" evidence="1">
    <location>
        <begin position="27"/>
        <end position="108"/>
    </location>
</feature>
<reference evidence="2" key="1">
    <citation type="submission" date="2020-08" db="EMBL/GenBank/DDBJ databases">
        <title>Sequencing the genomes of 1000 actinobacteria strains.</title>
        <authorList>
            <person name="Klenk H.-P."/>
        </authorList>
    </citation>
    <scope>NUCLEOTIDE SEQUENCE [LARGE SCALE GENOMIC DNA]</scope>
    <source>
        <strain evidence="2">DSM 27064</strain>
    </source>
</reference>
<dbReference type="RefSeq" id="WP_183304622.1">
    <property type="nucleotide sequence ID" value="NZ_JACIFD010000007.1"/>
</dbReference>
<dbReference type="AlphaFoldDB" id="A0A840DDR6"/>
<evidence type="ECO:0000259" key="1">
    <source>
        <dbReference type="Pfam" id="PF06114"/>
    </source>
</evidence>